<evidence type="ECO:0000256" key="1">
    <source>
        <dbReference type="ARBA" id="ARBA00004554"/>
    </source>
</evidence>
<dbReference type="SUPFAM" id="SSF54631">
    <property type="entry name" value="CBS-domain pair"/>
    <property type="match status" value="1"/>
</dbReference>
<dbReference type="InterPro" id="IPR002550">
    <property type="entry name" value="CNNM"/>
</dbReference>
<dbReference type="GO" id="GO:0015693">
    <property type="term" value="P:magnesium ion transport"/>
    <property type="evidence" value="ECO:0007669"/>
    <property type="project" value="UniProtKB-ARBA"/>
</dbReference>
<evidence type="ECO:0000259" key="12">
    <source>
        <dbReference type="PROSITE" id="PS51371"/>
    </source>
</evidence>
<evidence type="ECO:0000313" key="15">
    <source>
        <dbReference type="EMBL" id="RWS15632.1"/>
    </source>
</evidence>
<proteinExistence type="inferred from homology"/>
<dbReference type="InterPro" id="IPR000644">
    <property type="entry name" value="CBS_dom"/>
</dbReference>
<feature type="transmembrane region" description="Helical" evidence="10">
    <location>
        <begin position="250"/>
        <end position="268"/>
    </location>
</feature>
<evidence type="ECO:0000313" key="17">
    <source>
        <dbReference type="Proteomes" id="UP000285301"/>
    </source>
</evidence>
<evidence type="ECO:0000256" key="2">
    <source>
        <dbReference type="ARBA" id="ARBA00010484"/>
    </source>
</evidence>
<dbReference type="InterPro" id="IPR045095">
    <property type="entry name" value="ACDP"/>
</dbReference>
<comment type="similarity">
    <text evidence="2">Belongs to the ACDP family.</text>
</comment>
<feature type="domain" description="CNNM transmembrane" evidence="13">
    <location>
        <begin position="161"/>
        <end position="340"/>
    </location>
</feature>
<gene>
    <name evidence="16" type="ORF">B4U79_07689</name>
    <name evidence="15" type="ORF">B4U79_11618</name>
    <name evidence="14" type="ORF">B4U79_15266</name>
</gene>
<evidence type="ECO:0000256" key="6">
    <source>
        <dbReference type="ARBA" id="ARBA00023122"/>
    </source>
</evidence>
<feature type="domain" description="CBS" evidence="12">
    <location>
        <begin position="426"/>
        <end position="492"/>
    </location>
</feature>
<keyword evidence="6 8" id="KW-0129">CBS domain</keyword>
<feature type="chain" id="PRO_5036344751" evidence="11">
    <location>
        <begin position="18"/>
        <end position="703"/>
    </location>
</feature>
<dbReference type="GO" id="GO:1905941">
    <property type="term" value="P:positive regulation of gonad development"/>
    <property type="evidence" value="ECO:0007669"/>
    <property type="project" value="UniProtKB-ARBA"/>
</dbReference>
<dbReference type="FunFam" id="3.10.580.10:FF:000006">
    <property type="entry name" value="DUF21 and CBS domain protein"/>
    <property type="match status" value="1"/>
</dbReference>
<dbReference type="OrthoDB" id="5353557at2759"/>
<feature type="signal peptide" evidence="11">
    <location>
        <begin position="1"/>
        <end position="17"/>
    </location>
</feature>
<organism evidence="16 17">
    <name type="scientific">Dinothrombium tinctorium</name>
    <dbReference type="NCBI Taxonomy" id="1965070"/>
    <lineage>
        <taxon>Eukaryota</taxon>
        <taxon>Metazoa</taxon>
        <taxon>Ecdysozoa</taxon>
        <taxon>Arthropoda</taxon>
        <taxon>Chelicerata</taxon>
        <taxon>Arachnida</taxon>
        <taxon>Acari</taxon>
        <taxon>Acariformes</taxon>
        <taxon>Trombidiformes</taxon>
        <taxon>Prostigmata</taxon>
        <taxon>Anystina</taxon>
        <taxon>Parasitengona</taxon>
        <taxon>Trombidioidea</taxon>
        <taxon>Trombidiidae</taxon>
        <taxon>Dinothrombium</taxon>
    </lineage>
</organism>
<dbReference type="STRING" id="1965070.A0A3S3QXS9"/>
<evidence type="ECO:0000256" key="5">
    <source>
        <dbReference type="ARBA" id="ARBA00022989"/>
    </source>
</evidence>
<dbReference type="InterPro" id="IPR044751">
    <property type="entry name" value="Ion_transp-like_CBS"/>
</dbReference>
<evidence type="ECO:0000313" key="16">
    <source>
        <dbReference type="EMBL" id="RWS15644.1"/>
    </source>
</evidence>
<evidence type="ECO:0000256" key="7">
    <source>
        <dbReference type="ARBA" id="ARBA00023136"/>
    </source>
</evidence>
<feature type="domain" description="CBS" evidence="12">
    <location>
        <begin position="359"/>
        <end position="422"/>
    </location>
</feature>
<dbReference type="InterPro" id="IPR046342">
    <property type="entry name" value="CBS_dom_sf"/>
</dbReference>
<sequence>MIFFFYVLFIFSKTAISKYEVGLNIIENISLNEKFLFDRDAEKEGEPTLYALTVREKQIETELNLTIVPVNIKIKLILFGRELSGEQIVFTNQKANRGEKCEILKTSEEYNITEYADDIYSVEAKFKEPDVLYFICLHKESENIWIHQGMDEWLTVKTDKRQLHFLISTLLIVLLLLLSALLSGLNLGLMILDKHDLQVLINCGTIKEKRNASAVKPVRERGNFLLISLLIGNSLVNSGLTVLLDNLLSDIETTILSTISIFIIGELLPQSLCSRHGLMIGAKTVYITYLIMAITSPISYPISKIFDYILGDEVGHVYDRDSLKEYIKLTKGANRLEEDEMNIILGALEFHRKTVGEIMTPLDEVYMISISEKLDSETFSEIIRRGYSRIPVYNKDKSDVVGLITLKDIMLYDPDDAMPIDVIVKSTKYNLIYIHYKERIKTLLQKLKEAKCHLAFVIKSSQEEDESKGKIIGVVTMEDVVEEIIQTEIIDETDIVVDKEKRLTRKAVKNKNVFDFLKIGEGRSATYFEISPQMLDATFQFLSTYVKPFAERYISAAVLKRLLDQKIYHEIQFQEDGLFKGKTREMIEPLYSYGVACDYFIMILEGKMSAIVGIEGKIFECKPFCFFGESALALSNYDFYLLRNETNETRIGRILGSCFIPDYTVKIVDDCLYLKITRKMYLTACKASANESKFSKAKSEYTA</sequence>
<keyword evidence="3 9" id="KW-0812">Transmembrane</keyword>
<keyword evidence="17" id="KW-1185">Reference proteome</keyword>
<dbReference type="SMART" id="SM00116">
    <property type="entry name" value="CBS"/>
    <property type="match status" value="2"/>
</dbReference>
<comment type="caution">
    <text evidence="16">The sequence shown here is derived from an EMBL/GenBank/DDBJ whole genome shotgun (WGS) entry which is preliminary data.</text>
</comment>
<dbReference type="Pfam" id="PF01595">
    <property type="entry name" value="CNNM"/>
    <property type="match status" value="1"/>
</dbReference>
<reference evidence="16" key="2">
    <citation type="submission" date="2018-11" db="EMBL/GenBank/DDBJ databases">
        <title>Trombidioid mite genomics.</title>
        <authorList>
            <person name="Dong X."/>
        </authorList>
    </citation>
    <scope>NUCLEOTIDE SEQUENCE</scope>
    <source>
        <strain evidence="16">UoL-WK</strain>
    </source>
</reference>
<keyword evidence="4" id="KW-0677">Repeat</keyword>
<keyword evidence="7 9" id="KW-0472">Membrane</keyword>
<dbReference type="GO" id="GO:0016323">
    <property type="term" value="C:basolateral plasma membrane"/>
    <property type="evidence" value="ECO:0007669"/>
    <property type="project" value="UniProtKB-SubCell"/>
</dbReference>
<dbReference type="PROSITE" id="PS51846">
    <property type="entry name" value="CNNM"/>
    <property type="match status" value="1"/>
</dbReference>
<evidence type="ECO:0000259" key="13">
    <source>
        <dbReference type="PROSITE" id="PS51846"/>
    </source>
</evidence>
<keyword evidence="5 9" id="KW-1133">Transmembrane helix</keyword>
<dbReference type="GO" id="GO:0008340">
    <property type="term" value="P:determination of adult lifespan"/>
    <property type="evidence" value="ECO:0007669"/>
    <property type="project" value="UniProtKB-ARBA"/>
</dbReference>
<dbReference type="EMBL" id="NCKU01000399">
    <property type="protein sequence ID" value="RWS15632.1"/>
    <property type="molecule type" value="Genomic_DNA"/>
</dbReference>
<accession>A0A3S3QXS9</accession>
<name>A0A3S3QXS9_9ACAR</name>
<dbReference type="EMBL" id="NCKU01005809">
    <property type="protein sequence ID" value="RWS04148.1"/>
    <property type="molecule type" value="Genomic_DNA"/>
</dbReference>
<dbReference type="Pfam" id="PF25562">
    <property type="entry name" value="CNBH_CNNM2_C"/>
    <property type="match status" value="1"/>
</dbReference>
<evidence type="ECO:0000256" key="8">
    <source>
        <dbReference type="PROSITE-ProRule" id="PRU00703"/>
    </source>
</evidence>
<evidence type="ECO:0000313" key="14">
    <source>
        <dbReference type="EMBL" id="RWS04148.1"/>
    </source>
</evidence>
<feature type="transmembrane region" description="Helical" evidence="10">
    <location>
        <begin position="224"/>
        <end position="244"/>
    </location>
</feature>
<dbReference type="PANTHER" id="PTHR12064:SF94">
    <property type="entry name" value="UNEXTENDED PROTEIN"/>
    <property type="match status" value="1"/>
</dbReference>
<dbReference type="PROSITE" id="PS51371">
    <property type="entry name" value="CBS"/>
    <property type="match status" value="2"/>
</dbReference>
<evidence type="ECO:0000256" key="3">
    <source>
        <dbReference type="ARBA" id="ARBA00022692"/>
    </source>
</evidence>
<dbReference type="PANTHER" id="PTHR12064">
    <property type="entry name" value="METAL TRANSPORTER CNNM"/>
    <property type="match status" value="1"/>
</dbReference>
<dbReference type="Proteomes" id="UP000285301">
    <property type="component" value="Unassembled WGS sequence"/>
</dbReference>
<dbReference type="GO" id="GO:0010960">
    <property type="term" value="P:magnesium ion homeostasis"/>
    <property type="evidence" value="ECO:0007669"/>
    <property type="project" value="InterPro"/>
</dbReference>
<dbReference type="EMBL" id="NCKU01000396">
    <property type="protein sequence ID" value="RWS15644.1"/>
    <property type="molecule type" value="Genomic_DNA"/>
</dbReference>
<comment type="subcellular location">
    <subcellularLocation>
        <location evidence="1">Basolateral cell membrane</location>
        <topology evidence="1">Multi-pass membrane protein</topology>
    </subcellularLocation>
</comment>
<evidence type="ECO:0000256" key="4">
    <source>
        <dbReference type="ARBA" id="ARBA00022737"/>
    </source>
</evidence>
<dbReference type="CDD" id="cd04590">
    <property type="entry name" value="CBS_pair_CorC_HlyC_assoc"/>
    <property type="match status" value="1"/>
</dbReference>
<evidence type="ECO:0000256" key="11">
    <source>
        <dbReference type="SAM" id="SignalP"/>
    </source>
</evidence>
<feature type="transmembrane region" description="Helical" evidence="10">
    <location>
        <begin position="280"/>
        <end position="300"/>
    </location>
</feature>
<dbReference type="Pfam" id="PF00571">
    <property type="entry name" value="CBS"/>
    <property type="match status" value="2"/>
</dbReference>
<evidence type="ECO:0000256" key="10">
    <source>
        <dbReference type="SAM" id="Phobius"/>
    </source>
</evidence>
<dbReference type="AlphaFoldDB" id="A0A3S3QXS9"/>
<dbReference type="GO" id="GO:0032026">
    <property type="term" value="P:response to magnesium ion"/>
    <property type="evidence" value="ECO:0007669"/>
    <property type="project" value="UniProtKB-ARBA"/>
</dbReference>
<dbReference type="GO" id="GO:0040018">
    <property type="term" value="P:positive regulation of multicellular organism growth"/>
    <property type="evidence" value="ECO:0007669"/>
    <property type="project" value="UniProtKB-ARBA"/>
</dbReference>
<evidence type="ECO:0000256" key="9">
    <source>
        <dbReference type="PROSITE-ProRule" id="PRU01193"/>
    </source>
</evidence>
<protein>
    <submittedName>
        <fullName evidence="16">Metal transporter CNNM4-like protein</fullName>
    </submittedName>
</protein>
<dbReference type="GO" id="GO:0022857">
    <property type="term" value="F:transmembrane transporter activity"/>
    <property type="evidence" value="ECO:0007669"/>
    <property type="project" value="TreeGrafter"/>
</dbReference>
<reference evidence="16 17" key="1">
    <citation type="journal article" date="2018" name="Gigascience">
        <title>Genomes of trombidid mites reveal novel predicted allergens and laterally-transferred genes associated with secondary metabolism.</title>
        <authorList>
            <person name="Dong X."/>
            <person name="Chaisiri K."/>
            <person name="Xia D."/>
            <person name="Armstrong S.D."/>
            <person name="Fang Y."/>
            <person name="Donnelly M.J."/>
            <person name="Kadowaki T."/>
            <person name="McGarry J.W."/>
            <person name="Darby A.C."/>
            <person name="Makepeace B.L."/>
        </authorList>
    </citation>
    <scope>NUCLEOTIDE SEQUENCE [LARGE SCALE GENOMIC DNA]</scope>
    <source>
        <strain evidence="16">UoL-WK</strain>
    </source>
</reference>
<feature type="transmembrane region" description="Helical" evidence="10">
    <location>
        <begin position="165"/>
        <end position="192"/>
    </location>
</feature>
<dbReference type="Gene3D" id="3.10.580.10">
    <property type="entry name" value="CBS-domain"/>
    <property type="match status" value="1"/>
</dbReference>
<keyword evidence="11" id="KW-0732">Signal</keyword>